<dbReference type="NCBIfam" id="TIGR00801">
    <property type="entry name" value="ncs2"/>
    <property type="match status" value="1"/>
</dbReference>
<dbReference type="NCBIfam" id="TIGR03616">
    <property type="entry name" value="RutG"/>
    <property type="match status" value="1"/>
</dbReference>
<feature type="transmembrane region" description="Helical" evidence="8">
    <location>
        <begin position="319"/>
        <end position="338"/>
    </location>
</feature>
<keyword evidence="10" id="KW-1185">Reference proteome</keyword>
<evidence type="ECO:0000256" key="6">
    <source>
        <dbReference type="ARBA" id="ARBA00022989"/>
    </source>
</evidence>
<feature type="transmembrane region" description="Helical" evidence="8">
    <location>
        <begin position="83"/>
        <end position="103"/>
    </location>
</feature>
<reference evidence="9 10" key="1">
    <citation type="journal article" date="2019" name="Environ. Microbiol.">
        <title>Species interactions and distinct microbial communities in high Arctic permafrost affected cryosols are associated with the CH4 and CO2 gas fluxes.</title>
        <authorList>
            <person name="Altshuler I."/>
            <person name="Hamel J."/>
            <person name="Turney S."/>
            <person name="Magnuson E."/>
            <person name="Levesque R."/>
            <person name="Greer C."/>
            <person name="Whyte L.G."/>
        </authorList>
    </citation>
    <scope>NUCLEOTIDE SEQUENCE [LARGE SCALE GENOMIC DNA]</scope>
    <source>
        <strain evidence="9 10">E4</strain>
    </source>
</reference>
<feature type="transmembrane region" description="Helical" evidence="8">
    <location>
        <begin position="350"/>
        <end position="373"/>
    </location>
</feature>
<dbReference type="AlphaFoldDB" id="A0A502G6Q0"/>
<comment type="subcellular location">
    <subcellularLocation>
        <location evidence="1">Cell membrane</location>
        <topology evidence="1">Multi-pass membrane protein</topology>
    </subcellularLocation>
</comment>
<evidence type="ECO:0000256" key="3">
    <source>
        <dbReference type="ARBA" id="ARBA00022448"/>
    </source>
</evidence>
<comment type="similarity">
    <text evidence="2">Belongs to the nucleobase:cation symporter-2 (NCS2) (TC 2.A.40) family.</text>
</comment>
<dbReference type="PROSITE" id="PS01116">
    <property type="entry name" value="XANTH_URACIL_PERMASE"/>
    <property type="match status" value="1"/>
</dbReference>
<protein>
    <submittedName>
        <fullName evidence="9">Pyrimidine utilization transport protein G</fullName>
    </submittedName>
</protein>
<dbReference type="InterPro" id="IPR019918">
    <property type="entry name" value="Pyrimidine_permease_RutG_pred"/>
</dbReference>
<sequence length="448" mass="46296">MANSWFPKWRKQQGNLDGAVVAPDERLPLGQTIIMGLQHTVAMFGATVLMPLLMGFDANIAILMSGISTLLFFIIVGGRVPSYLGSSAAFIGLVIAVTGYSGHGPNPNIALALGGIIACGAVYMLIGFIVMATGTRWIEKLMPPVVTGAVVMAIGLNLAPIAVHSVSASSFDSWMAVVTVLCIGSVAVFTRGLVQKLLLLLGLIAAYLIYVVITNGLGLGTPVDFSIISQAAWIGLPTLTTPVFNTHAMLLIAPVAVILVAENLGHIKAVAGMTGKNLDPYMGRAFVGDGLATMLSASVGGGGMTTYAENIGVMAVTKIYSTLIFVAAGLVAIILGFSPKFGALIHTIPGPVLGGASIVVFGLIAVAGARIWVQNNVDLNQNGNLIMVAVTLVLGAGNFSLTLGGFTMGGIGTATFGAILLNAFLSRRHKEKTQPVIETGTEAALKDH</sequence>
<feature type="transmembrane region" description="Helical" evidence="8">
    <location>
        <begin position="109"/>
        <end position="133"/>
    </location>
</feature>
<name>A0A502G6Q0_9GAMM</name>
<dbReference type="Pfam" id="PF00860">
    <property type="entry name" value="Xan_ur_permease"/>
    <property type="match status" value="1"/>
</dbReference>
<feature type="transmembrane region" description="Helical" evidence="8">
    <location>
        <begin position="60"/>
        <end position="76"/>
    </location>
</feature>
<keyword evidence="5 8" id="KW-0812">Transmembrane</keyword>
<accession>A0A502G6Q0</accession>
<evidence type="ECO:0000256" key="4">
    <source>
        <dbReference type="ARBA" id="ARBA00022475"/>
    </source>
</evidence>
<feature type="transmembrane region" description="Helical" evidence="8">
    <location>
        <begin position="173"/>
        <end position="190"/>
    </location>
</feature>
<feature type="transmembrane region" description="Helical" evidence="8">
    <location>
        <begin position="407"/>
        <end position="425"/>
    </location>
</feature>
<dbReference type="GO" id="GO:0042907">
    <property type="term" value="F:xanthine transmembrane transporter activity"/>
    <property type="evidence" value="ECO:0007669"/>
    <property type="project" value="TreeGrafter"/>
</dbReference>
<dbReference type="PANTHER" id="PTHR42810:SF4">
    <property type="entry name" value="URIC ACID TRANSPORTER UACT"/>
    <property type="match status" value="1"/>
</dbReference>
<evidence type="ECO:0000256" key="2">
    <source>
        <dbReference type="ARBA" id="ARBA00008821"/>
    </source>
</evidence>
<feature type="transmembrane region" description="Helical" evidence="8">
    <location>
        <begin position="239"/>
        <end position="261"/>
    </location>
</feature>
<feature type="transmembrane region" description="Helical" evidence="8">
    <location>
        <begin position="145"/>
        <end position="167"/>
    </location>
</feature>
<dbReference type="EMBL" id="RCZD01000013">
    <property type="protein sequence ID" value="TPG57645.1"/>
    <property type="molecule type" value="Genomic_DNA"/>
</dbReference>
<keyword evidence="7 8" id="KW-0472">Membrane</keyword>
<dbReference type="GO" id="GO:0015218">
    <property type="term" value="F:pyrimidine nucleotide transmembrane transporter activity"/>
    <property type="evidence" value="ECO:0007669"/>
    <property type="project" value="InterPro"/>
</dbReference>
<organism evidence="9 10">
    <name type="scientific">Ewingella americana</name>
    <dbReference type="NCBI Taxonomy" id="41202"/>
    <lineage>
        <taxon>Bacteria</taxon>
        <taxon>Pseudomonadati</taxon>
        <taxon>Pseudomonadota</taxon>
        <taxon>Gammaproteobacteria</taxon>
        <taxon>Enterobacterales</taxon>
        <taxon>Yersiniaceae</taxon>
        <taxon>Ewingella</taxon>
    </lineage>
</organism>
<evidence type="ECO:0000256" key="5">
    <source>
        <dbReference type="ARBA" id="ARBA00022692"/>
    </source>
</evidence>
<dbReference type="RefSeq" id="WP_140474676.1">
    <property type="nucleotide sequence ID" value="NZ_RCZD01000013.1"/>
</dbReference>
<feature type="transmembrane region" description="Helical" evidence="8">
    <location>
        <begin position="197"/>
        <end position="219"/>
    </location>
</feature>
<evidence type="ECO:0000256" key="8">
    <source>
        <dbReference type="SAM" id="Phobius"/>
    </source>
</evidence>
<evidence type="ECO:0000256" key="1">
    <source>
        <dbReference type="ARBA" id="ARBA00004651"/>
    </source>
</evidence>
<evidence type="ECO:0000256" key="7">
    <source>
        <dbReference type="ARBA" id="ARBA00023136"/>
    </source>
</evidence>
<evidence type="ECO:0000313" key="9">
    <source>
        <dbReference type="EMBL" id="TPG57645.1"/>
    </source>
</evidence>
<keyword evidence="3" id="KW-0813">Transport</keyword>
<dbReference type="InterPro" id="IPR006043">
    <property type="entry name" value="NCS2"/>
</dbReference>
<dbReference type="Proteomes" id="UP000317663">
    <property type="component" value="Unassembled WGS sequence"/>
</dbReference>
<dbReference type="GO" id="GO:0005886">
    <property type="term" value="C:plasma membrane"/>
    <property type="evidence" value="ECO:0007669"/>
    <property type="project" value="UniProtKB-SubCell"/>
</dbReference>
<evidence type="ECO:0000313" key="10">
    <source>
        <dbReference type="Proteomes" id="UP000317663"/>
    </source>
</evidence>
<keyword evidence="4" id="KW-1003">Cell membrane</keyword>
<gene>
    <name evidence="9" type="primary">rutG</name>
    <name evidence="9" type="ORF">EAH77_20755</name>
</gene>
<dbReference type="OrthoDB" id="9779092at2"/>
<proteinExistence type="inferred from homology"/>
<keyword evidence="6 8" id="KW-1133">Transmembrane helix</keyword>
<dbReference type="PANTHER" id="PTHR42810">
    <property type="entry name" value="PURINE PERMEASE C1399.01C-RELATED"/>
    <property type="match status" value="1"/>
</dbReference>
<dbReference type="InterPro" id="IPR006042">
    <property type="entry name" value="Xan_ur_permease"/>
</dbReference>
<comment type="caution">
    <text evidence="9">The sequence shown here is derived from an EMBL/GenBank/DDBJ whole genome shotgun (WGS) entry which is preliminary data.</text>
</comment>